<comment type="caution">
    <text evidence="1">The sequence shown here is derived from an EMBL/GenBank/DDBJ whole genome shotgun (WGS) entry which is preliminary data.</text>
</comment>
<reference evidence="1" key="1">
    <citation type="submission" date="2022-10" db="EMBL/GenBank/DDBJ databases">
        <title>Culturing micro-colonial fungi from biological soil crusts in the Mojave desert and describing Neophaeococcomyces mojavensis, and introducing the new genera and species Taxawa tesnikishii.</title>
        <authorList>
            <person name="Kurbessoian T."/>
            <person name="Stajich J.E."/>
        </authorList>
    </citation>
    <scope>NUCLEOTIDE SEQUENCE</scope>
    <source>
        <strain evidence="1">JES_112</strain>
    </source>
</reference>
<organism evidence="1 2">
    <name type="scientific">Neophaeococcomyces mojaviensis</name>
    <dbReference type="NCBI Taxonomy" id="3383035"/>
    <lineage>
        <taxon>Eukaryota</taxon>
        <taxon>Fungi</taxon>
        <taxon>Dikarya</taxon>
        <taxon>Ascomycota</taxon>
        <taxon>Pezizomycotina</taxon>
        <taxon>Eurotiomycetes</taxon>
        <taxon>Chaetothyriomycetidae</taxon>
        <taxon>Chaetothyriales</taxon>
        <taxon>Chaetothyriales incertae sedis</taxon>
        <taxon>Neophaeococcomyces</taxon>
    </lineage>
</organism>
<name>A0ACC3ADZ6_9EURO</name>
<dbReference type="EMBL" id="JAPDRQ010000031">
    <property type="protein sequence ID" value="KAJ9660441.1"/>
    <property type="molecule type" value="Genomic_DNA"/>
</dbReference>
<gene>
    <name evidence="1" type="ORF">H2198_002559</name>
</gene>
<proteinExistence type="predicted"/>
<sequence>MVVQKIDRVVPGIQGLLQGESWPKGTSTPFKPLVSQLKLSSLQESGLRQLCDAASNKLPSLPFSPATTYCAMQSPREQQHWADTDRPQSLCGMTVEPSTALQAFESLHMPKCAPVRHGGWLDTRNWLFNRLWKEVCDKSLDELHELFFTREARPEYGENHAVTRRSKALDNNEAETLPKASKDISKENHGKQERDRRERHRFFQKESDNRTPTSTFELSRQVLPEVKEEVKRLLVNEASDGSTEAVSSRKNRATPSIDKVAGKDDQLLAAVLTQDLASIVICREFDARITVERRLSAAEAAWQKEQARRIGAEERAHQLEIDCKHFSDEIAYFRRRYVSDEQDRGGSSTSFAQPQLPPPSTTQKRKRTTDSVDISRDSTVYSPSSQRQSKRQHFGADRVHQSKHSHSHTLLPPSPTPSCDGCSPSFCSG</sequence>
<evidence type="ECO:0000313" key="1">
    <source>
        <dbReference type="EMBL" id="KAJ9660441.1"/>
    </source>
</evidence>
<protein>
    <submittedName>
        <fullName evidence="1">Uncharacterized protein</fullName>
    </submittedName>
</protein>
<dbReference type="Proteomes" id="UP001172386">
    <property type="component" value="Unassembled WGS sequence"/>
</dbReference>
<evidence type="ECO:0000313" key="2">
    <source>
        <dbReference type="Proteomes" id="UP001172386"/>
    </source>
</evidence>
<keyword evidence="2" id="KW-1185">Reference proteome</keyword>
<accession>A0ACC3ADZ6</accession>